<protein>
    <submittedName>
        <fullName evidence="2">Uncharacterized protein</fullName>
    </submittedName>
</protein>
<dbReference type="Proteomes" id="UP000886595">
    <property type="component" value="Unassembled WGS sequence"/>
</dbReference>
<reference evidence="2 3" key="1">
    <citation type="submission" date="2020-02" db="EMBL/GenBank/DDBJ databases">
        <authorList>
            <person name="Ma Q."/>
            <person name="Huang Y."/>
            <person name="Song X."/>
            <person name="Pei D."/>
        </authorList>
    </citation>
    <scope>NUCLEOTIDE SEQUENCE [LARGE SCALE GENOMIC DNA]</scope>
    <source>
        <strain evidence="2">Sxm20200214</strain>
        <tissue evidence="2">Leaf</tissue>
    </source>
</reference>
<gene>
    <name evidence="2" type="ORF">Bca52824_018535</name>
</gene>
<evidence type="ECO:0000256" key="1">
    <source>
        <dbReference type="SAM" id="MobiDB-lite"/>
    </source>
</evidence>
<keyword evidence="3" id="KW-1185">Reference proteome</keyword>
<sequence>MGMARLVRLFKGQWSRNQQGVWTFNQDPAFAVHDVLLRVNESIDALRDLVRWDTIAPKNVDTSDDVEIMMGAHQWNSEPKLCVTIGAEEVARYHFIRRTTFTIGDRTFLAEGVTEEQHMATINEIIGDEEIRCSKRVLEELFNEEKMVIIFRFAMEIEKAKNSLDLNVDVDDGYGDHIVPVLGNGHRVETRVDEQESGIDGFGVVGESVVPTYTYGRGLGVNIPMNWSGVDIGPVYWQNMMATSYALEVDRIYGVAGSEYVGYQPNDISIGDHVTPQPTQPFVAPHVYGRGAPFDIKNVTEVTKGDASTSSMPPVLGVGDFGGASGKKTNEDGGGVEQ</sequence>
<dbReference type="AlphaFoldDB" id="A0A8X8AYP6"/>
<proteinExistence type="predicted"/>
<comment type="caution">
    <text evidence="2">The sequence shown here is derived from an EMBL/GenBank/DDBJ whole genome shotgun (WGS) entry which is preliminary data.</text>
</comment>
<feature type="region of interest" description="Disordered" evidence="1">
    <location>
        <begin position="305"/>
        <end position="338"/>
    </location>
</feature>
<accession>A0A8X8AYP6</accession>
<name>A0A8X8AYP6_BRACI</name>
<evidence type="ECO:0000313" key="3">
    <source>
        <dbReference type="Proteomes" id="UP000886595"/>
    </source>
</evidence>
<dbReference type="EMBL" id="JAAMPC010000004">
    <property type="protein sequence ID" value="KAG2315413.1"/>
    <property type="molecule type" value="Genomic_DNA"/>
</dbReference>
<organism evidence="2 3">
    <name type="scientific">Brassica carinata</name>
    <name type="common">Ethiopian mustard</name>
    <name type="synonym">Abyssinian cabbage</name>
    <dbReference type="NCBI Taxonomy" id="52824"/>
    <lineage>
        <taxon>Eukaryota</taxon>
        <taxon>Viridiplantae</taxon>
        <taxon>Streptophyta</taxon>
        <taxon>Embryophyta</taxon>
        <taxon>Tracheophyta</taxon>
        <taxon>Spermatophyta</taxon>
        <taxon>Magnoliopsida</taxon>
        <taxon>eudicotyledons</taxon>
        <taxon>Gunneridae</taxon>
        <taxon>Pentapetalae</taxon>
        <taxon>rosids</taxon>
        <taxon>malvids</taxon>
        <taxon>Brassicales</taxon>
        <taxon>Brassicaceae</taxon>
        <taxon>Brassiceae</taxon>
        <taxon>Brassica</taxon>
    </lineage>
</organism>
<evidence type="ECO:0000313" key="2">
    <source>
        <dbReference type="EMBL" id="KAG2315413.1"/>
    </source>
</evidence>